<dbReference type="GO" id="GO:0016874">
    <property type="term" value="F:ligase activity"/>
    <property type="evidence" value="ECO:0007669"/>
    <property type="project" value="UniProtKB-KW"/>
</dbReference>
<protein>
    <submittedName>
        <fullName evidence="2">Ubiquitin protein ligase E3 component n-recognin 4</fullName>
    </submittedName>
</protein>
<sequence>MAQSGMIFSQRLEPNCLIASGQFYLADSLDWDQSLLPTPGGNGGASLHYHAGRQLLLHSYQCGHSVATRISFEGARLLSVNSFLLAKTSQESKKQASDWNPFSGEMTSFVQSVTSLMDKDQVLKSGSTQQEKNELPLLAEGTVARWKSVPGNENMLCAFTALQSKAVQQYHLQFDANQIQLSPVCVKTAPLPRTATQDADKKPIPSGPIRNNEKRTPPNKKGGVHPNSLLPPRVIDAYSVQWERRTLTVSLTADGQLYLNSTDPTPSEVEQVLLPVTNLPQGPLWKLHPGTESKEAKFQKMFMSAKSDESGSEEDEDNEATWRVVLNSHKKKRNGGKASKSSLNRHLLDRPSDGVLSNFLLEYARESDKVTFGGQDLLQVYNPEQLKTLNFVTGLGKSITVSSSKSMNMSSDAAASPLAFVLKVSVPSDYIVGLQVTLPSQVKMNEGTVKGKGENMRTPANRWPKYFLICGRRVNVPAIPATQTESIKVNLPLYRHEISKCERQISLGVGLSSDQDGLTSIGRVRVFIATAQEAGLNAQHLNPQPIEYKVSQILQIACDETHARKSSLGRPIL</sequence>
<proteinExistence type="predicted"/>
<evidence type="ECO:0000313" key="2">
    <source>
        <dbReference type="EMBL" id="KAL3320207.1"/>
    </source>
</evidence>
<comment type="caution">
    <text evidence="2">The sequence shown here is derived from an EMBL/GenBank/DDBJ whole genome shotgun (WGS) entry which is preliminary data.</text>
</comment>
<evidence type="ECO:0000313" key="3">
    <source>
        <dbReference type="Proteomes" id="UP001626550"/>
    </source>
</evidence>
<dbReference type="EMBL" id="JBJKFK010000069">
    <property type="protein sequence ID" value="KAL3320207.1"/>
    <property type="molecule type" value="Genomic_DNA"/>
</dbReference>
<dbReference type="Proteomes" id="UP001626550">
    <property type="component" value="Unassembled WGS sequence"/>
</dbReference>
<feature type="region of interest" description="Disordered" evidence="1">
    <location>
        <begin position="192"/>
        <end position="228"/>
    </location>
</feature>
<gene>
    <name evidence="2" type="primary">UBR4_2</name>
    <name evidence="2" type="ORF">Ciccas_001121</name>
</gene>
<accession>A0ABD2QL08</accession>
<organism evidence="2 3">
    <name type="scientific">Cichlidogyrus casuarinus</name>
    <dbReference type="NCBI Taxonomy" id="1844966"/>
    <lineage>
        <taxon>Eukaryota</taxon>
        <taxon>Metazoa</taxon>
        <taxon>Spiralia</taxon>
        <taxon>Lophotrochozoa</taxon>
        <taxon>Platyhelminthes</taxon>
        <taxon>Monogenea</taxon>
        <taxon>Monopisthocotylea</taxon>
        <taxon>Dactylogyridea</taxon>
        <taxon>Ancyrocephalidae</taxon>
        <taxon>Cichlidogyrus</taxon>
    </lineage>
</organism>
<keyword evidence="3" id="KW-1185">Reference proteome</keyword>
<dbReference type="AlphaFoldDB" id="A0ABD2QL08"/>
<name>A0ABD2QL08_9PLAT</name>
<reference evidence="2 3" key="1">
    <citation type="submission" date="2024-11" db="EMBL/GenBank/DDBJ databases">
        <title>Adaptive evolution of stress response genes in parasites aligns with host niche diversity.</title>
        <authorList>
            <person name="Hahn C."/>
            <person name="Resl P."/>
        </authorList>
    </citation>
    <scope>NUCLEOTIDE SEQUENCE [LARGE SCALE GENOMIC DNA]</scope>
    <source>
        <strain evidence="2">EGGRZ-B1_66</strain>
        <tissue evidence="2">Body</tissue>
    </source>
</reference>
<evidence type="ECO:0000256" key="1">
    <source>
        <dbReference type="SAM" id="MobiDB-lite"/>
    </source>
</evidence>
<keyword evidence="2" id="KW-0436">Ligase</keyword>
<feature type="region of interest" description="Disordered" evidence="1">
    <location>
        <begin position="327"/>
        <end position="346"/>
    </location>
</feature>